<organism evidence="6 7">
    <name type="scientific">Rhodonellum ikkaensis</name>
    <dbReference type="NCBI Taxonomy" id="336829"/>
    <lineage>
        <taxon>Bacteria</taxon>
        <taxon>Pseudomonadati</taxon>
        <taxon>Bacteroidota</taxon>
        <taxon>Cytophagia</taxon>
        <taxon>Cytophagales</taxon>
        <taxon>Cytophagaceae</taxon>
        <taxon>Rhodonellum</taxon>
    </lineage>
</organism>
<comment type="caution">
    <text evidence="6">The sequence shown here is derived from an EMBL/GenBank/DDBJ whole genome shotgun (WGS) entry which is preliminary data.</text>
</comment>
<dbReference type="SUPFAM" id="SSF50475">
    <property type="entry name" value="FMN-binding split barrel"/>
    <property type="match status" value="1"/>
</dbReference>
<comment type="cofactor">
    <cofactor evidence="1">
        <name>FMN</name>
        <dbReference type="ChEBI" id="CHEBI:58210"/>
    </cofactor>
</comment>
<proteinExistence type="inferred from homology"/>
<gene>
    <name evidence="6" type="ORF">SAMN05444412_13210</name>
</gene>
<dbReference type="Gene3D" id="2.30.110.10">
    <property type="entry name" value="Electron Transport, Fmn-binding Protein, Chain A"/>
    <property type="match status" value="1"/>
</dbReference>
<dbReference type="SMART" id="SM00903">
    <property type="entry name" value="Flavin_Reduct"/>
    <property type="match status" value="1"/>
</dbReference>
<comment type="similarity">
    <text evidence="4">Belongs to the flavoredoxin family.</text>
</comment>
<keyword evidence="3" id="KW-0288">FMN</keyword>
<dbReference type="PANTHER" id="PTHR33798">
    <property type="entry name" value="FLAVOPROTEIN OXYGENASE"/>
    <property type="match status" value="1"/>
</dbReference>
<evidence type="ECO:0000256" key="3">
    <source>
        <dbReference type="ARBA" id="ARBA00022643"/>
    </source>
</evidence>
<reference evidence="6 7" key="1">
    <citation type="submission" date="2016-10" db="EMBL/GenBank/DDBJ databases">
        <authorList>
            <person name="Varghese N."/>
            <person name="Submissions S."/>
        </authorList>
    </citation>
    <scope>NUCLEOTIDE SEQUENCE [LARGE SCALE GENOMIC DNA]</scope>
    <source>
        <strain evidence="6 7">DSM 17997</strain>
    </source>
</reference>
<dbReference type="InterPro" id="IPR012349">
    <property type="entry name" value="Split_barrel_FMN-bd"/>
</dbReference>
<dbReference type="Proteomes" id="UP000199663">
    <property type="component" value="Unassembled WGS sequence"/>
</dbReference>
<evidence type="ECO:0000313" key="7">
    <source>
        <dbReference type="Proteomes" id="UP000199663"/>
    </source>
</evidence>
<dbReference type="PANTHER" id="PTHR33798:SF5">
    <property type="entry name" value="FLAVIN REDUCTASE LIKE DOMAIN-CONTAINING PROTEIN"/>
    <property type="match status" value="1"/>
</dbReference>
<dbReference type="EMBL" id="FNQC01000032">
    <property type="protein sequence ID" value="SDZ58007.1"/>
    <property type="molecule type" value="Genomic_DNA"/>
</dbReference>
<evidence type="ECO:0000256" key="1">
    <source>
        <dbReference type="ARBA" id="ARBA00001917"/>
    </source>
</evidence>
<dbReference type="Pfam" id="PF01613">
    <property type="entry name" value="Flavin_Reduct"/>
    <property type="match status" value="1"/>
</dbReference>
<feature type="domain" description="Flavin reductase like" evidence="5">
    <location>
        <begin position="32"/>
        <end position="190"/>
    </location>
</feature>
<keyword evidence="7" id="KW-1185">Reference proteome</keyword>
<sequence>MGLVSGIHSTVFMRIIDPKEISTSAFHGYLLGAVAPRPIAFASTIDKDGVVNLSPFSFFNTFGSNPPILVFSPARRVRDNTTKHSLENVKEVPEVVINIVNYAIVEQMSLASTEYDKGVNEFLKSGLTPVPSTMVRPPRVKEAPVAFECKVLDIIAVGTEGGAANLVICEIILAHIDENILDENDKIDPFKLDAVARMGGDWYCRANGSALFEIEKPLRTKGIGVDQIPESIRNSNVLTGNDLGRLGNVENIPTADEIEDFGKKSEIQEMKVRFKNDEESLVFHMHEHAKGLLAAGDVGNAWKALLQLK</sequence>
<name>A0A1H3U6S1_9BACT</name>
<dbReference type="InterPro" id="IPR002563">
    <property type="entry name" value="Flavin_Rdtase-like_dom"/>
</dbReference>
<keyword evidence="2" id="KW-0285">Flavoprotein</keyword>
<accession>A0A1H3U6S1</accession>
<evidence type="ECO:0000259" key="5">
    <source>
        <dbReference type="SMART" id="SM00903"/>
    </source>
</evidence>
<evidence type="ECO:0000256" key="4">
    <source>
        <dbReference type="ARBA" id="ARBA00038054"/>
    </source>
</evidence>
<protein>
    <submittedName>
        <fullName evidence="6">NADH-FMN oxidoreductase RutF, flavin reductase (DIM6/NTAB) family</fullName>
    </submittedName>
</protein>
<evidence type="ECO:0000313" key="6">
    <source>
        <dbReference type="EMBL" id="SDZ58007.1"/>
    </source>
</evidence>
<evidence type="ECO:0000256" key="2">
    <source>
        <dbReference type="ARBA" id="ARBA00022630"/>
    </source>
</evidence>